<evidence type="ECO:0000313" key="18">
    <source>
        <dbReference type="Proteomes" id="UP000515913"/>
    </source>
</evidence>
<evidence type="ECO:0000256" key="7">
    <source>
        <dbReference type="ARBA" id="ARBA00022705"/>
    </source>
</evidence>
<dbReference type="GO" id="GO:0003887">
    <property type="term" value="F:DNA-directed DNA polymerase activity"/>
    <property type="evidence" value="ECO:0007669"/>
    <property type="project" value="UniProtKB-UniRule"/>
</dbReference>
<dbReference type="EC" id="2.7.7.7" evidence="15"/>
<keyword evidence="10 15" id="KW-0460">Magnesium</keyword>
<evidence type="ECO:0000256" key="2">
    <source>
        <dbReference type="ARBA" id="ARBA00010945"/>
    </source>
</evidence>
<keyword evidence="18" id="KW-1185">Reference proteome</keyword>
<dbReference type="Gene3D" id="3.40.1170.60">
    <property type="match status" value="1"/>
</dbReference>
<dbReference type="Pfam" id="PF00817">
    <property type="entry name" value="IMS"/>
    <property type="match status" value="1"/>
</dbReference>
<dbReference type="SUPFAM" id="SSF100879">
    <property type="entry name" value="Lesion bypass DNA polymerase (Y-family), little finger domain"/>
    <property type="match status" value="1"/>
</dbReference>
<dbReference type="InterPro" id="IPR053848">
    <property type="entry name" value="IMS_HHH_1"/>
</dbReference>
<evidence type="ECO:0000256" key="8">
    <source>
        <dbReference type="ARBA" id="ARBA00022723"/>
    </source>
</evidence>
<evidence type="ECO:0000313" key="17">
    <source>
        <dbReference type="EMBL" id="QNM15781.1"/>
    </source>
</evidence>
<dbReference type="GO" id="GO:0005829">
    <property type="term" value="C:cytosol"/>
    <property type="evidence" value="ECO:0007669"/>
    <property type="project" value="TreeGrafter"/>
</dbReference>
<evidence type="ECO:0000256" key="10">
    <source>
        <dbReference type="ARBA" id="ARBA00022842"/>
    </source>
</evidence>
<comment type="similarity">
    <text evidence="2 15">Belongs to the DNA polymerase type-Y family.</text>
</comment>
<evidence type="ECO:0000256" key="3">
    <source>
        <dbReference type="ARBA" id="ARBA00022457"/>
    </source>
</evidence>
<comment type="function">
    <text evidence="15">Poorly processive, error-prone DNA polymerase involved in untargeted mutagenesis. Copies undamaged DNA at stalled replication forks, which arise in vivo from mismatched or misaligned primer ends. These misaligned primers can be extended by PolIV. Exhibits no 3'-5' exonuclease (proofreading) activity. May be involved in translesional synthesis, in conjunction with the beta clamp from PolIII.</text>
</comment>
<keyword evidence="5 15" id="KW-0808">Transferase</keyword>
<keyword evidence="3 15" id="KW-0515">Mutator protein</keyword>
<evidence type="ECO:0000256" key="14">
    <source>
        <dbReference type="ARBA" id="ARBA00049244"/>
    </source>
</evidence>
<evidence type="ECO:0000256" key="11">
    <source>
        <dbReference type="ARBA" id="ARBA00022932"/>
    </source>
</evidence>
<dbReference type="AlphaFoldDB" id="A0A7G9GY99"/>
<keyword evidence="11 15" id="KW-0239">DNA-directed DNA polymerase</keyword>
<dbReference type="InterPro" id="IPR043502">
    <property type="entry name" value="DNA/RNA_pol_sf"/>
</dbReference>
<feature type="site" description="Substrate discrimination" evidence="15">
    <location>
        <position position="14"/>
    </location>
</feature>
<dbReference type="KEGG" id="fho:H9Q81_02765"/>
<dbReference type="Pfam" id="PF11799">
    <property type="entry name" value="IMS_C"/>
    <property type="match status" value="1"/>
</dbReference>
<comment type="subcellular location">
    <subcellularLocation>
        <location evidence="1 15">Cytoplasm</location>
    </subcellularLocation>
</comment>
<dbReference type="Gene3D" id="1.10.150.20">
    <property type="entry name" value="5' to 3' exonuclease, C-terminal subdomain"/>
    <property type="match status" value="1"/>
</dbReference>
<dbReference type="Pfam" id="PF21999">
    <property type="entry name" value="IMS_HHH_1"/>
    <property type="match status" value="1"/>
</dbReference>
<dbReference type="InterPro" id="IPR050116">
    <property type="entry name" value="DNA_polymerase-Y"/>
</dbReference>
<evidence type="ECO:0000259" key="16">
    <source>
        <dbReference type="PROSITE" id="PS50173"/>
    </source>
</evidence>
<dbReference type="NCBIfam" id="NF002677">
    <property type="entry name" value="PRK02406.1"/>
    <property type="match status" value="1"/>
</dbReference>
<dbReference type="RefSeq" id="WP_187423082.1">
    <property type="nucleotide sequence ID" value="NZ_CP060637.1"/>
</dbReference>
<dbReference type="GO" id="GO:0000287">
    <property type="term" value="F:magnesium ion binding"/>
    <property type="evidence" value="ECO:0007669"/>
    <property type="project" value="UniProtKB-UniRule"/>
</dbReference>
<comment type="subunit">
    <text evidence="15">Monomer.</text>
</comment>
<evidence type="ECO:0000256" key="9">
    <source>
        <dbReference type="ARBA" id="ARBA00022763"/>
    </source>
</evidence>
<dbReference type="SUPFAM" id="SSF56672">
    <property type="entry name" value="DNA/RNA polymerases"/>
    <property type="match status" value="1"/>
</dbReference>
<dbReference type="Gene3D" id="3.30.70.270">
    <property type="match status" value="1"/>
</dbReference>
<dbReference type="GO" id="GO:0003684">
    <property type="term" value="F:damaged DNA binding"/>
    <property type="evidence" value="ECO:0007669"/>
    <property type="project" value="InterPro"/>
</dbReference>
<evidence type="ECO:0000256" key="1">
    <source>
        <dbReference type="ARBA" id="ARBA00004496"/>
    </source>
</evidence>
<keyword evidence="12 15" id="KW-0238">DNA-binding</keyword>
<dbReference type="CDD" id="cd03586">
    <property type="entry name" value="PolY_Pol_IV_kappa"/>
    <property type="match status" value="1"/>
</dbReference>
<dbReference type="Gene3D" id="3.30.1490.100">
    <property type="entry name" value="DNA polymerase, Y-family, little finger domain"/>
    <property type="match status" value="1"/>
</dbReference>
<dbReference type="PANTHER" id="PTHR11076">
    <property type="entry name" value="DNA REPAIR POLYMERASE UMUC / TRANSFERASE FAMILY MEMBER"/>
    <property type="match status" value="1"/>
</dbReference>
<dbReference type="InterPro" id="IPR001126">
    <property type="entry name" value="UmuC"/>
</dbReference>
<dbReference type="GO" id="GO:0042276">
    <property type="term" value="P:error-prone translesion synthesis"/>
    <property type="evidence" value="ECO:0007669"/>
    <property type="project" value="TreeGrafter"/>
</dbReference>
<feature type="active site" evidence="15">
    <location>
        <position position="100"/>
    </location>
</feature>
<dbReference type="GO" id="GO:0006261">
    <property type="term" value="P:DNA-templated DNA replication"/>
    <property type="evidence" value="ECO:0007669"/>
    <property type="project" value="UniProtKB-UniRule"/>
</dbReference>
<comment type="cofactor">
    <cofactor evidence="15">
        <name>Mg(2+)</name>
        <dbReference type="ChEBI" id="CHEBI:18420"/>
    </cofactor>
    <text evidence="15">Binds 2 magnesium ions per subunit.</text>
</comment>
<gene>
    <name evidence="15 17" type="primary">dinB</name>
    <name evidence="17" type="ORF">H9Q81_02765</name>
</gene>
<sequence>MNRVILHYDMDAFFASVEIRDNPKLKNIPIVVGNSIVTTASYEARKFGIHSAMSVFEAKKLCPNLITVPVNKEKYKKISAFIHSLVLKITNKIEFISLDEGYIDITDHIKSPETLSYFAKKFRERIKFHTGLTCSVGIGFNKLSAKIASDINKPNGQYIFYSPHEFINYVKEKNIKIIPGVGKKFVFLLNKKNIFKVQDAFNYSLHELTSYFGKSRGELLYLSIRGIDHSPIDYKHNFSSIGNENTYKFPIESSEVISKEVKDIFYYTHKRILKKNVVIKTVHIKIKFINGETLTRSKTLFVPTDDNIILLQTIETLLESISLNQPVKLLGISFSNLIKKSVRQLSFF</sequence>
<proteinExistence type="inferred from homology"/>
<protein>
    <recommendedName>
        <fullName evidence="15">DNA polymerase IV</fullName>
        <shortName evidence="15">Pol IV</shortName>
        <ecNumber evidence="15">2.7.7.7</ecNumber>
    </recommendedName>
</protein>
<dbReference type="InterPro" id="IPR036775">
    <property type="entry name" value="DNA_pol_Y-fam_lit_finger_sf"/>
</dbReference>
<dbReference type="InterPro" id="IPR022880">
    <property type="entry name" value="DNApol_IV"/>
</dbReference>
<keyword evidence="7 15" id="KW-0235">DNA replication</keyword>
<feature type="binding site" evidence="15">
    <location>
        <position position="99"/>
    </location>
    <ligand>
        <name>Mg(2+)</name>
        <dbReference type="ChEBI" id="CHEBI:18420"/>
    </ligand>
</feature>
<comment type="catalytic activity">
    <reaction evidence="14 15">
        <text>DNA(n) + a 2'-deoxyribonucleoside 5'-triphosphate = DNA(n+1) + diphosphate</text>
        <dbReference type="Rhea" id="RHEA:22508"/>
        <dbReference type="Rhea" id="RHEA-COMP:17339"/>
        <dbReference type="Rhea" id="RHEA-COMP:17340"/>
        <dbReference type="ChEBI" id="CHEBI:33019"/>
        <dbReference type="ChEBI" id="CHEBI:61560"/>
        <dbReference type="ChEBI" id="CHEBI:173112"/>
        <dbReference type="EC" id="2.7.7.7"/>
    </reaction>
</comment>
<keyword evidence="8 15" id="KW-0479">Metal-binding</keyword>
<evidence type="ECO:0000256" key="5">
    <source>
        <dbReference type="ARBA" id="ARBA00022679"/>
    </source>
</evidence>
<dbReference type="PANTHER" id="PTHR11076:SF33">
    <property type="entry name" value="DNA POLYMERASE KAPPA"/>
    <property type="match status" value="1"/>
</dbReference>
<evidence type="ECO:0000256" key="12">
    <source>
        <dbReference type="ARBA" id="ARBA00023125"/>
    </source>
</evidence>
<evidence type="ECO:0000256" key="13">
    <source>
        <dbReference type="ARBA" id="ARBA00023204"/>
    </source>
</evidence>
<keyword evidence="4 15" id="KW-0963">Cytoplasm</keyword>
<dbReference type="GO" id="GO:0006281">
    <property type="term" value="P:DNA repair"/>
    <property type="evidence" value="ECO:0007669"/>
    <property type="project" value="UniProtKB-UniRule"/>
</dbReference>
<keyword evidence="6 15" id="KW-0548">Nucleotidyltransferase</keyword>
<name>A0A7G9GY99_9FUSO</name>
<dbReference type="InterPro" id="IPR043128">
    <property type="entry name" value="Rev_trsase/Diguanyl_cyclase"/>
</dbReference>
<dbReference type="EMBL" id="CP060637">
    <property type="protein sequence ID" value="QNM15781.1"/>
    <property type="molecule type" value="Genomic_DNA"/>
</dbReference>
<evidence type="ECO:0000256" key="4">
    <source>
        <dbReference type="ARBA" id="ARBA00022490"/>
    </source>
</evidence>
<feature type="domain" description="UmuC" evidence="16">
    <location>
        <begin position="5"/>
        <end position="182"/>
    </location>
</feature>
<organism evidence="17 18">
    <name type="scientific">Fusobacterium hominis</name>
    <dbReference type="NCBI Taxonomy" id="2764326"/>
    <lineage>
        <taxon>Bacteria</taxon>
        <taxon>Fusobacteriati</taxon>
        <taxon>Fusobacteriota</taxon>
        <taxon>Fusobacteriia</taxon>
        <taxon>Fusobacteriales</taxon>
        <taxon>Fusobacteriaceae</taxon>
        <taxon>Fusobacterium</taxon>
    </lineage>
</organism>
<dbReference type="HAMAP" id="MF_01113">
    <property type="entry name" value="DNApol_IV"/>
    <property type="match status" value="1"/>
</dbReference>
<keyword evidence="9 15" id="KW-0227">DNA damage</keyword>
<keyword evidence="13 15" id="KW-0234">DNA repair</keyword>
<accession>A0A7G9GY99</accession>
<evidence type="ECO:0000256" key="6">
    <source>
        <dbReference type="ARBA" id="ARBA00022695"/>
    </source>
</evidence>
<dbReference type="GO" id="GO:0009432">
    <property type="term" value="P:SOS response"/>
    <property type="evidence" value="ECO:0007669"/>
    <property type="project" value="TreeGrafter"/>
</dbReference>
<evidence type="ECO:0000256" key="15">
    <source>
        <dbReference type="HAMAP-Rule" id="MF_01113"/>
    </source>
</evidence>
<dbReference type="InterPro" id="IPR017961">
    <property type="entry name" value="DNA_pol_Y-fam_little_finger"/>
</dbReference>
<reference evidence="17 18" key="1">
    <citation type="submission" date="2020-08" db="EMBL/GenBank/DDBJ databases">
        <authorList>
            <person name="Liu C."/>
            <person name="Sun Q."/>
        </authorList>
    </citation>
    <scope>NUCLEOTIDE SEQUENCE [LARGE SCALE GENOMIC DNA]</scope>
    <source>
        <strain evidence="17 18">NSJ-57</strain>
    </source>
</reference>
<feature type="binding site" evidence="15">
    <location>
        <position position="9"/>
    </location>
    <ligand>
        <name>Mg(2+)</name>
        <dbReference type="ChEBI" id="CHEBI:18420"/>
    </ligand>
</feature>
<dbReference type="PROSITE" id="PS50173">
    <property type="entry name" value="UMUC"/>
    <property type="match status" value="1"/>
</dbReference>
<dbReference type="Proteomes" id="UP000515913">
    <property type="component" value="Chromosome"/>
</dbReference>